<dbReference type="Proteomes" id="UP000800092">
    <property type="component" value="Unassembled WGS sequence"/>
</dbReference>
<dbReference type="Gene3D" id="1.25.10.10">
    <property type="entry name" value="Leucine-rich Repeat Variant"/>
    <property type="match status" value="1"/>
</dbReference>
<evidence type="ECO:0000256" key="1">
    <source>
        <dbReference type="ARBA" id="ARBA00004496"/>
    </source>
</evidence>
<dbReference type="Gene3D" id="1.25.10.100">
    <property type="match status" value="1"/>
</dbReference>
<keyword evidence="2" id="KW-0963">Cytoplasm</keyword>
<dbReference type="EMBL" id="ML991771">
    <property type="protein sequence ID" value="KAF2239974.1"/>
    <property type="molecule type" value="Genomic_DNA"/>
</dbReference>
<keyword evidence="4" id="KW-0472">Membrane</keyword>
<dbReference type="InterPro" id="IPR016024">
    <property type="entry name" value="ARM-type_fold"/>
</dbReference>
<dbReference type="AlphaFoldDB" id="A0A6A6HPA1"/>
<name>A0A6A6HPA1_VIRVR</name>
<gene>
    <name evidence="6" type="ORF">EV356DRAFT_6385</name>
</gene>
<comment type="subcellular location">
    <subcellularLocation>
        <location evidence="1">Cytoplasm</location>
    </subcellularLocation>
</comment>
<dbReference type="OrthoDB" id="5574718at2759"/>
<evidence type="ECO:0000256" key="2">
    <source>
        <dbReference type="ARBA" id="ARBA00022490"/>
    </source>
</evidence>
<accession>A0A6A6HPA1</accession>
<feature type="transmembrane region" description="Helical" evidence="4">
    <location>
        <begin position="275"/>
        <end position="298"/>
    </location>
</feature>
<evidence type="ECO:0000313" key="7">
    <source>
        <dbReference type="Proteomes" id="UP000800092"/>
    </source>
</evidence>
<dbReference type="Pfam" id="PF11701">
    <property type="entry name" value="UNC45-central"/>
    <property type="match status" value="1"/>
</dbReference>
<keyword evidence="4" id="KW-1133">Transmembrane helix</keyword>
<dbReference type="GO" id="GO:0051879">
    <property type="term" value="F:Hsp90 protein binding"/>
    <property type="evidence" value="ECO:0007669"/>
    <property type="project" value="TreeGrafter"/>
</dbReference>
<feature type="compositionally biased region" description="Polar residues" evidence="3">
    <location>
        <begin position="479"/>
        <end position="491"/>
    </location>
</feature>
<reference evidence="6" key="1">
    <citation type="journal article" date="2020" name="Stud. Mycol.">
        <title>101 Dothideomycetes genomes: a test case for predicting lifestyles and emergence of pathogens.</title>
        <authorList>
            <person name="Haridas S."/>
            <person name="Albert R."/>
            <person name="Binder M."/>
            <person name="Bloem J."/>
            <person name="Labutti K."/>
            <person name="Salamov A."/>
            <person name="Andreopoulos B."/>
            <person name="Baker S."/>
            <person name="Barry K."/>
            <person name="Bills G."/>
            <person name="Bluhm B."/>
            <person name="Cannon C."/>
            <person name="Castanera R."/>
            <person name="Culley D."/>
            <person name="Daum C."/>
            <person name="Ezra D."/>
            <person name="Gonzalez J."/>
            <person name="Henrissat B."/>
            <person name="Kuo A."/>
            <person name="Liang C."/>
            <person name="Lipzen A."/>
            <person name="Lutzoni F."/>
            <person name="Magnuson J."/>
            <person name="Mondo S."/>
            <person name="Nolan M."/>
            <person name="Ohm R."/>
            <person name="Pangilinan J."/>
            <person name="Park H.-J."/>
            <person name="Ramirez L."/>
            <person name="Alfaro M."/>
            <person name="Sun H."/>
            <person name="Tritt A."/>
            <person name="Yoshinaga Y."/>
            <person name="Zwiers L.-H."/>
            <person name="Turgeon B."/>
            <person name="Goodwin S."/>
            <person name="Spatafora J."/>
            <person name="Crous P."/>
            <person name="Grigoriev I."/>
        </authorList>
    </citation>
    <scope>NUCLEOTIDE SEQUENCE</scope>
    <source>
        <strain evidence="6">Tuck. ex Michener</strain>
    </source>
</reference>
<evidence type="ECO:0000313" key="6">
    <source>
        <dbReference type="EMBL" id="KAF2239974.1"/>
    </source>
</evidence>
<dbReference type="InterPro" id="IPR011989">
    <property type="entry name" value="ARM-like"/>
</dbReference>
<feature type="region of interest" description="Disordered" evidence="3">
    <location>
        <begin position="473"/>
        <end position="495"/>
    </location>
</feature>
<keyword evidence="7" id="KW-1185">Reference proteome</keyword>
<dbReference type="InterPro" id="IPR024660">
    <property type="entry name" value="UCS_central_dom"/>
</dbReference>
<evidence type="ECO:0000256" key="4">
    <source>
        <dbReference type="SAM" id="Phobius"/>
    </source>
</evidence>
<dbReference type="SUPFAM" id="SSF48371">
    <property type="entry name" value="ARM repeat"/>
    <property type="match status" value="2"/>
</dbReference>
<proteinExistence type="predicted"/>
<dbReference type="PANTHER" id="PTHR45994">
    <property type="entry name" value="FI21225P1"/>
    <property type="match status" value="1"/>
</dbReference>
<dbReference type="PANTHER" id="PTHR45994:SF1">
    <property type="entry name" value="FI21225P1"/>
    <property type="match status" value="1"/>
</dbReference>
<sequence>MESSSAQDQLARLANEANQRLRANDLVAAAQLLRKASAIDAGDVRIKDLWAKLQDQEKEDPLLRMCQAYVQTGSEDTRKEILDYLHRESVRPQVVEQCFTLLSELKHSASEVDVVIGSLIRAHGAQKYFASELRDHPTATFKLIWRIGDEAINSISTLVLSTKSWSSETDRRTALRNLFQLLLARVMSGDNDDLETAMKNVARLLAAAPADVGEIVDADSFDSILSCLDIRLPTVLRSQATLAVAKTLDIMPENGQAWLAKYVTSRVAKQRIDDLLVAFSAAAAVFPIVPSVAAMLFLTPTFLESLVLILERNRSAHKMQLAALEMFSAACIDKQCRAAIHQHCTDWLSELVESGTEETSSSIAALILVKTEGAESPVQGSNGPRVQTERPDDLVFLMKNMVLNSEESYSKQAAIEAIAYASLQPKVKEELANDGTFLSKLVEILSDSPTGVPTLFGGFTIIASLTQYRPAQSEEQKRVSQSKAYANTSKPEQVHPADLTDHVTARCKKILDVGVVPLLVKRGDKASPALLSIISQILLSLSFDQKSRGTLAQQGAVKILIQAYNNLDISGTMPPPPAQPSDTAAPVRIAAHALARILISVNPSHVFPSSAALPMTSAIRPLLSLLTEDHATEQRDLLPTFESLLALTNLASADQNISETIIRLSWPTIETLLLASNSMVQCAAVELVCNLTTCPSGIALFADGSKQAKNRMHILLALADVEKLETRRAAGGALAMLTDWEGAADAILEKPRAIEILLSMCGEERDELKHRGFACINNVISVEGAVGERARQSIKLEGGVEKLKKVLTQTRNPVVLELGVEALKKLA</sequence>
<protein>
    <submittedName>
        <fullName evidence="6">CRO1 protein</fullName>
    </submittedName>
</protein>
<evidence type="ECO:0000259" key="5">
    <source>
        <dbReference type="Pfam" id="PF11701"/>
    </source>
</evidence>
<organism evidence="6 7">
    <name type="scientific">Viridothelium virens</name>
    <name type="common">Speckled blister lichen</name>
    <name type="synonym">Trypethelium virens</name>
    <dbReference type="NCBI Taxonomy" id="1048519"/>
    <lineage>
        <taxon>Eukaryota</taxon>
        <taxon>Fungi</taxon>
        <taxon>Dikarya</taxon>
        <taxon>Ascomycota</taxon>
        <taxon>Pezizomycotina</taxon>
        <taxon>Dothideomycetes</taxon>
        <taxon>Dothideomycetes incertae sedis</taxon>
        <taxon>Trypetheliales</taxon>
        <taxon>Trypetheliaceae</taxon>
        <taxon>Viridothelium</taxon>
    </lineage>
</organism>
<dbReference type="GO" id="GO:0005737">
    <property type="term" value="C:cytoplasm"/>
    <property type="evidence" value="ECO:0007669"/>
    <property type="project" value="UniProtKB-SubCell"/>
</dbReference>
<evidence type="ECO:0000256" key="3">
    <source>
        <dbReference type="SAM" id="MobiDB-lite"/>
    </source>
</evidence>
<feature type="domain" description="UNC-45/Cro1/She4 central" evidence="5">
    <location>
        <begin position="219"/>
        <end position="371"/>
    </location>
</feature>
<keyword evidence="4" id="KW-0812">Transmembrane</keyword>